<evidence type="ECO:0000256" key="7">
    <source>
        <dbReference type="ARBA" id="ARBA00023204"/>
    </source>
</evidence>
<keyword evidence="2 9" id="KW-0436">Ligase</keyword>
<dbReference type="PROSITE" id="PS00697">
    <property type="entry name" value="DNA_LIGASE_A1"/>
    <property type="match status" value="1"/>
</dbReference>
<dbReference type="Gene3D" id="3.30.470.30">
    <property type="entry name" value="DNA ligase/mRNA capping enzyme"/>
    <property type="match status" value="1"/>
</dbReference>
<keyword evidence="6 9" id="KW-0233">DNA recombination</keyword>
<feature type="compositionally biased region" description="Polar residues" evidence="11">
    <location>
        <begin position="91"/>
        <end position="100"/>
    </location>
</feature>
<name>A0ABR2WGJ8_9FUNG</name>
<feature type="compositionally biased region" description="Acidic residues" evidence="11">
    <location>
        <begin position="142"/>
        <end position="152"/>
    </location>
</feature>
<dbReference type="PANTHER" id="PTHR45674">
    <property type="entry name" value="DNA LIGASE 1/3 FAMILY MEMBER"/>
    <property type="match status" value="1"/>
</dbReference>
<feature type="region of interest" description="Disordered" evidence="11">
    <location>
        <begin position="1"/>
        <end position="156"/>
    </location>
</feature>
<dbReference type="InterPro" id="IPR036599">
    <property type="entry name" value="DNA_ligase_N_sf"/>
</dbReference>
<dbReference type="Pfam" id="PF04675">
    <property type="entry name" value="DNA_ligase_A_N"/>
    <property type="match status" value="1"/>
</dbReference>
<organism evidence="13 14">
    <name type="scientific">Basidiobolus ranarum</name>
    <dbReference type="NCBI Taxonomy" id="34480"/>
    <lineage>
        <taxon>Eukaryota</taxon>
        <taxon>Fungi</taxon>
        <taxon>Fungi incertae sedis</taxon>
        <taxon>Zoopagomycota</taxon>
        <taxon>Entomophthoromycotina</taxon>
        <taxon>Basidiobolomycetes</taxon>
        <taxon>Basidiobolales</taxon>
        <taxon>Basidiobolaceae</taxon>
        <taxon>Basidiobolus</taxon>
    </lineage>
</organism>
<dbReference type="PROSITE" id="PS50160">
    <property type="entry name" value="DNA_LIGASE_A3"/>
    <property type="match status" value="1"/>
</dbReference>
<evidence type="ECO:0000256" key="11">
    <source>
        <dbReference type="SAM" id="MobiDB-lite"/>
    </source>
</evidence>
<dbReference type="Gene3D" id="3.30.1490.70">
    <property type="match status" value="1"/>
</dbReference>
<evidence type="ECO:0000313" key="14">
    <source>
        <dbReference type="Proteomes" id="UP001479436"/>
    </source>
</evidence>
<evidence type="ECO:0000256" key="6">
    <source>
        <dbReference type="ARBA" id="ARBA00023172"/>
    </source>
</evidence>
<evidence type="ECO:0000256" key="2">
    <source>
        <dbReference type="ARBA" id="ARBA00022598"/>
    </source>
</evidence>
<evidence type="ECO:0000256" key="4">
    <source>
        <dbReference type="ARBA" id="ARBA00022763"/>
    </source>
</evidence>
<evidence type="ECO:0000259" key="12">
    <source>
        <dbReference type="PROSITE" id="PS50160"/>
    </source>
</evidence>
<keyword evidence="4 9" id="KW-0227">DNA damage</keyword>
<proteinExistence type="inferred from homology"/>
<protein>
    <recommendedName>
        <fullName evidence="9">DNA ligase</fullName>
        <ecNumber evidence="9">6.5.1.1</ecNumber>
    </recommendedName>
</protein>
<comment type="catalytic activity">
    <reaction evidence="8 9">
        <text>ATP + (deoxyribonucleotide)n-3'-hydroxyl + 5'-phospho-(deoxyribonucleotide)m = (deoxyribonucleotide)n+m + AMP + diphosphate.</text>
        <dbReference type="EC" id="6.5.1.1"/>
    </reaction>
</comment>
<comment type="similarity">
    <text evidence="1 10">Belongs to the ATP-dependent DNA ligase family.</text>
</comment>
<sequence length="615" mass="68271">MKAQQTIGSFFNKLPSGSSAHTTQPAEKGKKQSKLSFAGKSTKKTDTSKSSQSVEKKEEEPVATSDIPVEKSPESPPVTSNKRRRLRSRASESTETTVEQPSDDEKILQAQPKRKIKKISVESDEESVNGELESDDTKDSVAEEEEENDSVDEEKKIIEKKEAKAKATKVVEKKAAKVAAKKADRVRSDIGVATWKKGEDVPYSALCKAFEAIEATTKRLIILDYLTSFFRNVIETTPGSLLEIVYLCINRLCPQYDGLELGIGETILMKAVASATGRAVSKVKADVEQHGDLGLVAQASRSNQPTMFAPKPLTVSKVFKTLKEIASTTGGSSMQRKIDKISFLLVSCKGSEAKYLTRSLEGKLRIGLAEQTVLVALAHSIVLSREGVTTDKEKLEAELTEAAGIIKSVYSELPSYDLIIPKLLEHGLKHLHEHCKLTAGIPVKPMLAHPTKSLTEVLNRFEGHVFTCEFKYDGERAQIHQMEDGKTMVFSRNSEDMSAKYPDILDKLSRAAKPEINSFILDCEAVAWDREKNCILPFQVLSTRKRKDVKEEDIKVQVCVFAFDLLFLNGKSLLQEPLIERRKLLLDSFNNVEGDFTFAKSMSTNSVEEIQTFLD</sequence>
<dbReference type="InterPro" id="IPR012308">
    <property type="entry name" value="DNA_ligase_ATP-dep_N"/>
</dbReference>
<dbReference type="CDD" id="cd07900">
    <property type="entry name" value="Adenylation_DNA_ligase_I_Euk"/>
    <property type="match status" value="1"/>
</dbReference>
<dbReference type="InterPro" id="IPR012310">
    <property type="entry name" value="DNA_ligase_ATP-dep_cent"/>
</dbReference>
<dbReference type="PANTHER" id="PTHR45674:SF4">
    <property type="entry name" value="DNA LIGASE 1"/>
    <property type="match status" value="1"/>
</dbReference>
<evidence type="ECO:0000256" key="1">
    <source>
        <dbReference type="ARBA" id="ARBA00007572"/>
    </source>
</evidence>
<dbReference type="Proteomes" id="UP001479436">
    <property type="component" value="Unassembled WGS sequence"/>
</dbReference>
<gene>
    <name evidence="13" type="primary">cdc17_1</name>
    <name evidence="13" type="ORF">K7432_015173</name>
</gene>
<keyword evidence="3 9" id="KW-0547">Nucleotide-binding</keyword>
<dbReference type="SUPFAM" id="SSF117018">
    <property type="entry name" value="ATP-dependent DNA ligase DNA-binding domain"/>
    <property type="match status" value="1"/>
</dbReference>
<evidence type="ECO:0000256" key="5">
    <source>
        <dbReference type="ARBA" id="ARBA00022840"/>
    </source>
</evidence>
<evidence type="ECO:0000256" key="9">
    <source>
        <dbReference type="RuleBase" id="RU000617"/>
    </source>
</evidence>
<dbReference type="SUPFAM" id="SSF56091">
    <property type="entry name" value="DNA ligase/mRNA capping enzyme, catalytic domain"/>
    <property type="match status" value="1"/>
</dbReference>
<keyword evidence="14" id="KW-1185">Reference proteome</keyword>
<dbReference type="EC" id="6.5.1.1" evidence="9"/>
<dbReference type="Gene3D" id="1.10.3260.10">
    <property type="entry name" value="DNA ligase, ATP-dependent, N-terminal domain"/>
    <property type="match status" value="1"/>
</dbReference>
<dbReference type="EMBL" id="JASJQH010001961">
    <property type="protein sequence ID" value="KAK9760623.1"/>
    <property type="molecule type" value="Genomic_DNA"/>
</dbReference>
<reference evidence="13 14" key="1">
    <citation type="submission" date="2023-04" db="EMBL/GenBank/DDBJ databases">
        <title>Genome of Basidiobolus ranarum AG-B5.</title>
        <authorList>
            <person name="Stajich J.E."/>
            <person name="Carter-House D."/>
            <person name="Gryganskyi A."/>
        </authorList>
    </citation>
    <scope>NUCLEOTIDE SEQUENCE [LARGE SCALE GENOMIC DNA]</scope>
    <source>
        <strain evidence="13 14">AG-B5</strain>
    </source>
</reference>
<dbReference type="Pfam" id="PF01068">
    <property type="entry name" value="DNA_ligase_A_M"/>
    <property type="match status" value="1"/>
</dbReference>
<feature type="domain" description="ATP-dependent DNA ligase family profile" evidence="12">
    <location>
        <begin position="551"/>
        <end position="615"/>
    </location>
</feature>
<evidence type="ECO:0000256" key="3">
    <source>
        <dbReference type="ARBA" id="ARBA00022741"/>
    </source>
</evidence>
<keyword evidence="7 9" id="KW-0234">DNA repair</keyword>
<dbReference type="InterPro" id="IPR016059">
    <property type="entry name" value="DNA_ligase_ATP-dep_CS"/>
</dbReference>
<keyword evidence="5 9" id="KW-0067">ATP-binding</keyword>
<dbReference type="InterPro" id="IPR000977">
    <property type="entry name" value="DNA_ligase_ATP-dep"/>
</dbReference>
<evidence type="ECO:0000313" key="13">
    <source>
        <dbReference type="EMBL" id="KAK9760623.1"/>
    </source>
</evidence>
<dbReference type="NCBIfam" id="TIGR00574">
    <property type="entry name" value="dnl1"/>
    <property type="match status" value="1"/>
</dbReference>
<feature type="compositionally biased region" description="Acidic residues" evidence="11">
    <location>
        <begin position="122"/>
        <end position="134"/>
    </location>
</feature>
<feature type="compositionally biased region" description="Polar residues" evidence="11">
    <location>
        <begin position="1"/>
        <end position="25"/>
    </location>
</feature>
<evidence type="ECO:0000256" key="10">
    <source>
        <dbReference type="RuleBase" id="RU004196"/>
    </source>
</evidence>
<evidence type="ECO:0000256" key="8">
    <source>
        <dbReference type="ARBA" id="ARBA00034003"/>
    </source>
</evidence>
<dbReference type="InterPro" id="IPR050191">
    <property type="entry name" value="ATP-dep_DNA_ligase"/>
</dbReference>
<dbReference type="GO" id="GO:0016874">
    <property type="term" value="F:ligase activity"/>
    <property type="evidence" value="ECO:0007669"/>
    <property type="project" value="UniProtKB-KW"/>
</dbReference>
<comment type="caution">
    <text evidence="13">The sequence shown here is derived from an EMBL/GenBank/DDBJ whole genome shotgun (WGS) entry which is preliminary data.</text>
</comment>
<accession>A0ABR2WGJ8</accession>